<feature type="region of interest" description="Disordered" evidence="1">
    <location>
        <begin position="70"/>
        <end position="106"/>
    </location>
</feature>
<keyword evidence="3" id="KW-1185">Reference proteome</keyword>
<evidence type="ECO:0000313" key="3">
    <source>
        <dbReference type="Proteomes" id="UP000325081"/>
    </source>
</evidence>
<name>A0A5A7PK33_STRAF</name>
<sequence>MLLVAPVAEPVFSAPSIVHPGHCETPIWPPQLAVSTIAYDFHARPPLVVSSGETHGDDCTWRSEIFYHTTHRTGAANGSRSTRTGRRRSQPSSRAAQPPGRTVVAASQRRHWHNTGLVQTIEDAELVVPLVLSGTRRPPV</sequence>
<reference evidence="3" key="1">
    <citation type="journal article" date="2019" name="Curr. Biol.">
        <title>Genome Sequence of Striga asiatica Provides Insight into the Evolution of Plant Parasitism.</title>
        <authorList>
            <person name="Yoshida S."/>
            <person name="Kim S."/>
            <person name="Wafula E.K."/>
            <person name="Tanskanen J."/>
            <person name="Kim Y.M."/>
            <person name="Honaas L."/>
            <person name="Yang Z."/>
            <person name="Spallek T."/>
            <person name="Conn C.E."/>
            <person name="Ichihashi Y."/>
            <person name="Cheong K."/>
            <person name="Cui S."/>
            <person name="Der J.P."/>
            <person name="Gundlach H."/>
            <person name="Jiao Y."/>
            <person name="Hori C."/>
            <person name="Ishida J.K."/>
            <person name="Kasahara H."/>
            <person name="Kiba T."/>
            <person name="Kim M.S."/>
            <person name="Koo N."/>
            <person name="Laohavisit A."/>
            <person name="Lee Y.H."/>
            <person name="Lumba S."/>
            <person name="McCourt P."/>
            <person name="Mortimer J.C."/>
            <person name="Mutuku J.M."/>
            <person name="Nomura T."/>
            <person name="Sasaki-Sekimoto Y."/>
            <person name="Seto Y."/>
            <person name="Wang Y."/>
            <person name="Wakatake T."/>
            <person name="Sakakibara H."/>
            <person name="Demura T."/>
            <person name="Yamaguchi S."/>
            <person name="Yoneyama K."/>
            <person name="Manabe R.I."/>
            <person name="Nelson D.C."/>
            <person name="Schulman A.H."/>
            <person name="Timko M.P."/>
            <person name="dePamphilis C.W."/>
            <person name="Choi D."/>
            <person name="Shirasu K."/>
        </authorList>
    </citation>
    <scope>NUCLEOTIDE SEQUENCE [LARGE SCALE GENOMIC DNA]</scope>
    <source>
        <strain evidence="3">cv. UVA1</strain>
    </source>
</reference>
<organism evidence="2 3">
    <name type="scientific">Striga asiatica</name>
    <name type="common">Asiatic witchweed</name>
    <name type="synonym">Buchnera asiatica</name>
    <dbReference type="NCBI Taxonomy" id="4170"/>
    <lineage>
        <taxon>Eukaryota</taxon>
        <taxon>Viridiplantae</taxon>
        <taxon>Streptophyta</taxon>
        <taxon>Embryophyta</taxon>
        <taxon>Tracheophyta</taxon>
        <taxon>Spermatophyta</taxon>
        <taxon>Magnoliopsida</taxon>
        <taxon>eudicotyledons</taxon>
        <taxon>Gunneridae</taxon>
        <taxon>Pentapetalae</taxon>
        <taxon>asterids</taxon>
        <taxon>lamiids</taxon>
        <taxon>Lamiales</taxon>
        <taxon>Orobanchaceae</taxon>
        <taxon>Buchnereae</taxon>
        <taxon>Striga</taxon>
    </lineage>
</organism>
<dbReference type="AlphaFoldDB" id="A0A5A7PK33"/>
<dbReference type="EMBL" id="BKCP01004650">
    <property type="protein sequence ID" value="GER32998.1"/>
    <property type="molecule type" value="Genomic_DNA"/>
</dbReference>
<gene>
    <name evidence="2" type="ORF">STAS_09094</name>
</gene>
<proteinExistence type="predicted"/>
<protein>
    <submittedName>
        <fullName evidence="2">CheY-like two-component responsive regulatorfamily protein</fullName>
    </submittedName>
</protein>
<feature type="compositionally biased region" description="Low complexity" evidence="1">
    <location>
        <begin position="90"/>
        <end position="99"/>
    </location>
</feature>
<dbReference type="Proteomes" id="UP000325081">
    <property type="component" value="Unassembled WGS sequence"/>
</dbReference>
<evidence type="ECO:0000256" key="1">
    <source>
        <dbReference type="SAM" id="MobiDB-lite"/>
    </source>
</evidence>
<comment type="caution">
    <text evidence="2">The sequence shown here is derived from an EMBL/GenBank/DDBJ whole genome shotgun (WGS) entry which is preliminary data.</text>
</comment>
<accession>A0A5A7PK33</accession>
<evidence type="ECO:0000313" key="2">
    <source>
        <dbReference type="EMBL" id="GER32998.1"/>
    </source>
</evidence>